<keyword evidence="4" id="KW-1185">Reference proteome</keyword>
<dbReference type="Pfam" id="PF12079">
    <property type="entry name" value="DUF3558"/>
    <property type="match status" value="1"/>
</dbReference>
<dbReference type="Proteomes" id="UP000185596">
    <property type="component" value="Unassembled WGS sequence"/>
</dbReference>
<dbReference type="STRING" id="1912961.BU204_14855"/>
<name>A0A1Q8CQV6_9PSEU</name>
<evidence type="ECO:0000313" key="4">
    <source>
        <dbReference type="Proteomes" id="UP000185596"/>
    </source>
</evidence>
<feature type="compositionally biased region" description="Polar residues" evidence="1">
    <location>
        <begin position="33"/>
        <end position="46"/>
    </location>
</feature>
<dbReference type="EMBL" id="MSIE01000025">
    <property type="protein sequence ID" value="OLF16746.1"/>
    <property type="molecule type" value="Genomic_DNA"/>
</dbReference>
<dbReference type="OrthoDB" id="5184069at2"/>
<feature type="region of interest" description="Disordered" evidence="1">
    <location>
        <begin position="22"/>
        <end position="59"/>
    </location>
</feature>
<feature type="signal peptide" evidence="2">
    <location>
        <begin position="1"/>
        <end position="24"/>
    </location>
</feature>
<dbReference type="InterPro" id="IPR024520">
    <property type="entry name" value="DUF3558"/>
</dbReference>
<keyword evidence="2" id="KW-0732">Signal</keyword>
<comment type="caution">
    <text evidence="3">The sequence shown here is derived from an EMBL/GenBank/DDBJ whole genome shotgun (WGS) entry which is preliminary data.</text>
</comment>
<dbReference type="PROSITE" id="PS51257">
    <property type="entry name" value="PROKAR_LIPOPROTEIN"/>
    <property type="match status" value="1"/>
</dbReference>
<evidence type="ECO:0000256" key="2">
    <source>
        <dbReference type="SAM" id="SignalP"/>
    </source>
</evidence>
<protein>
    <recommendedName>
        <fullName evidence="5">DUF3558 domain-containing protein</fullName>
    </recommendedName>
</protein>
<evidence type="ECO:0000313" key="3">
    <source>
        <dbReference type="EMBL" id="OLF16746.1"/>
    </source>
</evidence>
<feature type="chain" id="PRO_5012502966" description="DUF3558 domain-containing protein" evidence="2">
    <location>
        <begin position="25"/>
        <end position="190"/>
    </location>
</feature>
<reference evidence="3 4" key="1">
    <citation type="submission" date="2016-12" db="EMBL/GenBank/DDBJ databases">
        <title>The draft genome sequence of Actinophytocola sp. 11-183.</title>
        <authorList>
            <person name="Wang W."/>
            <person name="Yuan L."/>
        </authorList>
    </citation>
    <scope>NUCLEOTIDE SEQUENCE [LARGE SCALE GENOMIC DNA]</scope>
    <source>
        <strain evidence="3 4">11-183</strain>
    </source>
</reference>
<dbReference type="AlphaFoldDB" id="A0A1Q8CQV6"/>
<evidence type="ECO:0008006" key="5">
    <source>
        <dbReference type="Google" id="ProtNLM"/>
    </source>
</evidence>
<organism evidence="3 4">
    <name type="scientific">Actinophytocola xanthii</name>
    <dbReference type="NCBI Taxonomy" id="1912961"/>
    <lineage>
        <taxon>Bacteria</taxon>
        <taxon>Bacillati</taxon>
        <taxon>Actinomycetota</taxon>
        <taxon>Actinomycetes</taxon>
        <taxon>Pseudonocardiales</taxon>
        <taxon>Pseudonocardiaceae</taxon>
    </lineage>
</organism>
<sequence>MTRRIGILLPLLFITTAGCTSVSAGQPRPGASESPSPDEQTSTSVSAPPARPRDIRLDDVDPCTLLPQADFAGYGLDKPGERSSDDNGASTCAWYGDLGAMDANLVTHEGVEAREGRLLQIGPADPIDGFPAYTGTLPGDDMVCFIAVDVADGQYLDVQVRLYSLPAGVDSVCDYAHQFASSIMSTLVKR</sequence>
<accession>A0A1Q8CQV6</accession>
<gene>
    <name evidence="3" type="ORF">BU204_14855</name>
</gene>
<proteinExistence type="predicted"/>
<dbReference type="RefSeq" id="WP_075126256.1">
    <property type="nucleotide sequence ID" value="NZ_MSIE01000025.1"/>
</dbReference>
<evidence type="ECO:0000256" key="1">
    <source>
        <dbReference type="SAM" id="MobiDB-lite"/>
    </source>
</evidence>